<gene>
    <name evidence="2" type="ORF">ASPGLDRAFT_48167</name>
</gene>
<keyword evidence="3" id="KW-1185">Reference proteome</keyword>
<evidence type="ECO:0000313" key="2">
    <source>
        <dbReference type="EMBL" id="OJJ83607.1"/>
    </source>
</evidence>
<name>A0A1L9VI48_ASPGL</name>
<dbReference type="RefSeq" id="XP_022400305.1">
    <property type="nucleotide sequence ID" value="XM_022546839.1"/>
</dbReference>
<sequence>MLCPQLRAWITPSLCSARWDEARSLLSVRLEVLHLMDVELYLLILAHVCGYLFVRSRRS</sequence>
<feature type="transmembrane region" description="Helical" evidence="1">
    <location>
        <begin position="32"/>
        <end position="54"/>
    </location>
</feature>
<keyword evidence="1" id="KW-0472">Membrane</keyword>
<dbReference type="VEuPathDB" id="FungiDB:ASPGLDRAFT_48167"/>
<evidence type="ECO:0000256" key="1">
    <source>
        <dbReference type="SAM" id="Phobius"/>
    </source>
</evidence>
<protein>
    <submittedName>
        <fullName evidence="2">Uncharacterized protein</fullName>
    </submittedName>
</protein>
<dbReference type="AlphaFoldDB" id="A0A1L9VI48"/>
<dbReference type="EMBL" id="KV878899">
    <property type="protein sequence ID" value="OJJ83607.1"/>
    <property type="molecule type" value="Genomic_DNA"/>
</dbReference>
<accession>A0A1L9VI48</accession>
<dbReference type="Proteomes" id="UP000184300">
    <property type="component" value="Unassembled WGS sequence"/>
</dbReference>
<dbReference type="GeneID" id="34463100"/>
<keyword evidence="1" id="KW-0812">Transmembrane</keyword>
<proteinExistence type="predicted"/>
<evidence type="ECO:0000313" key="3">
    <source>
        <dbReference type="Proteomes" id="UP000184300"/>
    </source>
</evidence>
<keyword evidence="1" id="KW-1133">Transmembrane helix</keyword>
<organism evidence="2 3">
    <name type="scientific">Aspergillus glaucus CBS 516.65</name>
    <dbReference type="NCBI Taxonomy" id="1160497"/>
    <lineage>
        <taxon>Eukaryota</taxon>
        <taxon>Fungi</taxon>
        <taxon>Dikarya</taxon>
        <taxon>Ascomycota</taxon>
        <taxon>Pezizomycotina</taxon>
        <taxon>Eurotiomycetes</taxon>
        <taxon>Eurotiomycetidae</taxon>
        <taxon>Eurotiales</taxon>
        <taxon>Aspergillaceae</taxon>
        <taxon>Aspergillus</taxon>
        <taxon>Aspergillus subgen. Aspergillus</taxon>
    </lineage>
</organism>
<reference evidence="3" key="1">
    <citation type="journal article" date="2017" name="Genome Biol.">
        <title>Comparative genomics reveals high biological diversity and specific adaptations in the industrially and medically important fungal genus Aspergillus.</title>
        <authorList>
            <person name="de Vries R.P."/>
            <person name="Riley R."/>
            <person name="Wiebenga A."/>
            <person name="Aguilar-Osorio G."/>
            <person name="Amillis S."/>
            <person name="Uchima C.A."/>
            <person name="Anderluh G."/>
            <person name="Asadollahi M."/>
            <person name="Askin M."/>
            <person name="Barry K."/>
            <person name="Battaglia E."/>
            <person name="Bayram O."/>
            <person name="Benocci T."/>
            <person name="Braus-Stromeyer S.A."/>
            <person name="Caldana C."/>
            <person name="Canovas D."/>
            <person name="Cerqueira G.C."/>
            <person name="Chen F."/>
            <person name="Chen W."/>
            <person name="Choi C."/>
            <person name="Clum A."/>
            <person name="Dos Santos R.A."/>
            <person name="Damasio A.R."/>
            <person name="Diallinas G."/>
            <person name="Emri T."/>
            <person name="Fekete E."/>
            <person name="Flipphi M."/>
            <person name="Freyberg S."/>
            <person name="Gallo A."/>
            <person name="Gournas C."/>
            <person name="Habgood R."/>
            <person name="Hainaut M."/>
            <person name="Harispe M.L."/>
            <person name="Henrissat B."/>
            <person name="Hilden K.S."/>
            <person name="Hope R."/>
            <person name="Hossain A."/>
            <person name="Karabika E."/>
            <person name="Karaffa L."/>
            <person name="Karanyi Z."/>
            <person name="Krasevec N."/>
            <person name="Kuo A."/>
            <person name="Kusch H."/>
            <person name="LaButti K."/>
            <person name="Lagendijk E.L."/>
            <person name="Lapidus A."/>
            <person name="Levasseur A."/>
            <person name="Lindquist E."/>
            <person name="Lipzen A."/>
            <person name="Logrieco A.F."/>
            <person name="MacCabe A."/>
            <person name="Maekelae M.R."/>
            <person name="Malavazi I."/>
            <person name="Melin P."/>
            <person name="Meyer V."/>
            <person name="Mielnichuk N."/>
            <person name="Miskei M."/>
            <person name="Molnar A.P."/>
            <person name="Mule G."/>
            <person name="Ngan C.Y."/>
            <person name="Orejas M."/>
            <person name="Orosz E."/>
            <person name="Ouedraogo J.P."/>
            <person name="Overkamp K.M."/>
            <person name="Park H.-S."/>
            <person name="Perrone G."/>
            <person name="Piumi F."/>
            <person name="Punt P.J."/>
            <person name="Ram A.F."/>
            <person name="Ramon A."/>
            <person name="Rauscher S."/>
            <person name="Record E."/>
            <person name="Riano-Pachon D.M."/>
            <person name="Robert V."/>
            <person name="Roehrig J."/>
            <person name="Ruller R."/>
            <person name="Salamov A."/>
            <person name="Salih N.S."/>
            <person name="Samson R.A."/>
            <person name="Sandor E."/>
            <person name="Sanguinetti M."/>
            <person name="Schuetze T."/>
            <person name="Sepcic K."/>
            <person name="Shelest E."/>
            <person name="Sherlock G."/>
            <person name="Sophianopoulou V."/>
            <person name="Squina F.M."/>
            <person name="Sun H."/>
            <person name="Susca A."/>
            <person name="Todd R.B."/>
            <person name="Tsang A."/>
            <person name="Unkles S.E."/>
            <person name="van de Wiele N."/>
            <person name="van Rossen-Uffink D."/>
            <person name="Oliveira J.V."/>
            <person name="Vesth T.C."/>
            <person name="Visser J."/>
            <person name="Yu J.-H."/>
            <person name="Zhou M."/>
            <person name="Andersen M.R."/>
            <person name="Archer D.B."/>
            <person name="Baker S.E."/>
            <person name="Benoit I."/>
            <person name="Brakhage A.A."/>
            <person name="Braus G.H."/>
            <person name="Fischer R."/>
            <person name="Frisvad J.C."/>
            <person name="Goldman G.H."/>
            <person name="Houbraken J."/>
            <person name="Oakley B."/>
            <person name="Pocsi I."/>
            <person name="Scazzocchio C."/>
            <person name="Seiboth B."/>
            <person name="vanKuyk P.A."/>
            <person name="Wortman J."/>
            <person name="Dyer P.S."/>
            <person name="Grigoriev I.V."/>
        </authorList>
    </citation>
    <scope>NUCLEOTIDE SEQUENCE [LARGE SCALE GENOMIC DNA]</scope>
    <source>
        <strain evidence="3">CBS 516.65</strain>
    </source>
</reference>